<organism evidence="2 3">
    <name type="scientific">Castilleja foliolosa</name>
    <dbReference type="NCBI Taxonomy" id="1961234"/>
    <lineage>
        <taxon>Eukaryota</taxon>
        <taxon>Viridiplantae</taxon>
        <taxon>Streptophyta</taxon>
        <taxon>Embryophyta</taxon>
        <taxon>Tracheophyta</taxon>
        <taxon>Spermatophyta</taxon>
        <taxon>Magnoliopsida</taxon>
        <taxon>eudicotyledons</taxon>
        <taxon>Gunneridae</taxon>
        <taxon>Pentapetalae</taxon>
        <taxon>asterids</taxon>
        <taxon>lamiids</taxon>
        <taxon>Lamiales</taxon>
        <taxon>Orobanchaceae</taxon>
        <taxon>Pedicularideae</taxon>
        <taxon>Castillejinae</taxon>
        <taxon>Castilleja</taxon>
    </lineage>
</organism>
<keyword evidence="3" id="KW-1185">Reference proteome</keyword>
<feature type="domain" description="Cyclin N-terminal" evidence="1">
    <location>
        <begin position="86"/>
        <end position="123"/>
    </location>
</feature>
<evidence type="ECO:0000259" key="1">
    <source>
        <dbReference type="Pfam" id="PF00134"/>
    </source>
</evidence>
<dbReference type="InterPro" id="IPR036915">
    <property type="entry name" value="Cyclin-like_sf"/>
</dbReference>
<dbReference type="Pfam" id="PF00134">
    <property type="entry name" value="Cyclin_N"/>
    <property type="match status" value="1"/>
</dbReference>
<dbReference type="SUPFAM" id="SSF47954">
    <property type="entry name" value="Cyclin-like"/>
    <property type="match status" value="1"/>
</dbReference>
<dbReference type="AlphaFoldDB" id="A0ABD3DZU3"/>
<dbReference type="Gene3D" id="1.10.472.10">
    <property type="entry name" value="Cyclin-like"/>
    <property type="match status" value="1"/>
</dbReference>
<protein>
    <recommendedName>
        <fullName evidence="1">Cyclin N-terminal domain-containing protein</fullName>
    </recommendedName>
</protein>
<name>A0ABD3DZU3_9LAMI</name>
<proteinExistence type="predicted"/>
<evidence type="ECO:0000313" key="2">
    <source>
        <dbReference type="EMBL" id="KAL3646390.1"/>
    </source>
</evidence>
<dbReference type="InterPro" id="IPR006671">
    <property type="entry name" value="Cyclin_N"/>
</dbReference>
<reference evidence="3" key="1">
    <citation type="journal article" date="2024" name="IScience">
        <title>Strigolactones Initiate the Formation of Haustorium-like Structures in Castilleja.</title>
        <authorList>
            <person name="Buerger M."/>
            <person name="Peterson D."/>
            <person name="Chory J."/>
        </authorList>
    </citation>
    <scope>NUCLEOTIDE SEQUENCE [LARGE SCALE GENOMIC DNA]</scope>
</reference>
<sequence length="137" mass="15672">MIEIKKLDDMAQASFQSCKSLNHIQSRIYRTTYQEYARDLSRSCHTWPSILIPVCTVGNIVMGDDLQTQAACGLNNKPKIEIVSIDAEMDSQPEINEKMQAILIDWLVQVHGKFELSPETLYCIFRLFIDAIVSINY</sequence>
<accession>A0ABD3DZU3</accession>
<comment type="caution">
    <text evidence="2">The sequence shown here is derived from an EMBL/GenBank/DDBJ whole genome shotgun (WGS) entry which is preliminary data.</text>
</comment>
<dbReference type="Proteomes" id="UP001632038">
    <property type="component" value="Unassembled WGS sequence"/>
</dbReference>
<gene>
    <name evidence="2" type="ORF">CASFOL_011570</name>
</gene>
<dbReference type="EMBL" id="JAVIJP010000013">
    <property type="protein sequence ID" value="KAL3646390.1"/>
    <property type="molecule type" value="Genomic_DNA"/>
</dbReference>
<evidence type="ECO:0000313" key="3">
    <source>
        <dbReference type="Proteomes" id="UP001632038"/>
    </source>
</evidence>